<dbReference type="AlphaFoldDB" id="A0A841IUA8"/>
<dbReference type="InterPro" id="IPR009936">
    <property type="entry name" value="DUF1468"/>
</dbReference>
<organism evidence="4 5">
    <name type="scientific">Nocardiopsis algeriensis</name>
    <dbReference type="NCBI Taxonomy" id="1478215"/>
    <lineage>
        <taxon>Bacteria</taxon>
        <taxon>Bacillati</taxon>
        <taxon>Actinomycetota</taxon>
        <taxon>Actinomycetes</taxon>
        <taxon>Streptosporangiales</taxon>
        <taxon>Nocardiopsidaceae</taxon>
        <taxon>Nocardiopsis</taxon>
    </lineage>
</organism>
<keyword evidence="2" id="KW-1133">Transmembrane helix</keyword>
<feature type="transmembrane region" description="Helical" evidence="2">
    <location>
        <begin position="60"/>
        <end position="82"/>
    </location>
</feature>
<sequence length="172" mass="18022">MSPEAPGTGAPSPAEEGARSAHPLRDLVPAAAGAALAVGAFVLTLGIPVREGLTQIGPRWWPEVLSGALLLLAVLLVAGTLRKRSAKAVAADTDIPDPATREGAWRLVAMLGSILGYGVLWYFVDFRVSTALLFAALTWIGGGRGWKALLLFPVVVTTVLHLLFGVLLRVPL</sequence>
<feature type="transmembrane region" description="Helical" evidence="2">
    <location>
        <begin position="27"/>
        <end position="48"/>
    </location>
</feature>
<name>A0A841IUA8_9ACTN</name>
<dbReference type="RefSeq" id="WP_184293278.1">
    <property type="nucleotide sequence ID" value="NZ_JACHJO010000012.1"/>
</dbReference>
<dbReference type="Proteomes" id="UP000536604">
    <property type="component" value="Unassembled WGS sequence"/>
</dbReference>
<evidence type="ECO:0000256" key="2">
    <source>
        <dbReference type="SAM" id="Phobius"/>
    </source>
</evidence>
<evidence type="ECO:0000256" key="1">
    <source>
        <dbReference type="SAM" id="MobiDB-lite"/>
    </source>
</evidence>
<keyword evidence="2" id="KW-0472">Membrane</keyword>
<feature type="transmembrane region" description="Helical" evidence="2">
    <location>
        <begin position="103"/>
        <end position="124"/>
    </location>
</feature>
<feature type="domain" description="DUF1468" evidence="3">
    <location>
        <begin position="36"/>
        <end position="172"/>
    </location>
</feature>
<evidence type="ECO:0000259" key="3">
    <source>
        <dbReference type="Pfam" id="PF07331"/>
    </source>
</evidence>
<dbReference type="Pfam" id="PF07331">
    <property type="entry name" value="TctB"/>
    <property type="match status" value="1"/>
</dbReference>
<keyword evidence="2" id="KW-0812">Transmembrane</keyword>
<dbReference type="EMBL" id="JACHJO010000012">
    <property type="protein sequence ID" value="MBB6121830.1"/>
    <property type="molecule type" value="Genomic_DNA"/>
</dbReference>
<evidence type="ECO:0000313" key="4">
    <source>
        <dbReference type="EMBL" id="MBB6121830.1"/>
    </source>
</evidence>
<feature type="region of interest" description="Disordered" evidence="1">
    <location>
        <begin position="1"/>
        <end position="20"/>
    </location>
</feature>
<comment type="caution">
    <text evidence="4">The sequence shown here is derived from an EMBL/GenBank/DDBJ whole genome shotgun (WGS) entry which is preliminary data.</text>
</comment>
<protein>
    <recommendedName>
        <fullName evidence="3">DUF1468 domain-containing protein</fullName>
    </recommendedName>
</protein>
<evidence type="ECO:0000313" key="5">
    <source>
        <dbReference type="Proteomes" id="UP000536604"/>
    </source>
</evidence>
<gene>
    <name evidence="4" type="ORF">FHS13_003809</name>
</gene>
<keyword evidence="5" id="KW-1185">Reference proteome</keyword>
<accession>A0A841IUA8</accession>
<proteinExistence type="predicted"/>
<reference evidence="4 5" key="1">
    <citation type="submission" date="2020-08" db="EMBL/GenBank/DDBJ databases">
        <title>Genomic Encyclopedia of Type Strains, Phase III (KMG-III): the genomes of soil and plant-associated and newly described type strains.</title>
        <authorList>
            <person name="Whitman W."/>
        </authorList>
    </citation>
    <scope>NUCLEOTIDE SEQUENCE [LARGE SCALE GENOMIC DNA]</scope>
    <source>
        <strain evidence="4 5">CECT 8712</strain>
    </source>
</reference>
<feature type="transmembrane region" description="Helical" evidence="2">
    <location>
        <begin position="148"/>
        <end position="168"/>
    </location>
</feature>